<name>A0A926EH99_9FIRM</name>
<comment type="subcellular location">
    <subcellularLocation>
        <location evidence="1">Cell membrane</location>
    </subcellularLocation>
</comment>
<keyword evidence="4 6" id="KW-1133">Transmembrane helix</keyword>
<evidence type="ECO:0000313" key="7">
    <source>
        <dbReference type="EMBL" id="MBC8580258.1"/>
    </source>
</evidence>
<dbReference type="AlphaFoldDB" id="A0A926EH99"/>
<evidence type="ECO:0000256" key="3">
    <source>
        <dbReference type="ARBA" id="ARBA00022692"/>
    </source>
</evidence>
<keyword evidence="3 6" id="KW-0812">Transmembrane</keyword>
<dbReference type="Proteomes" id="UP000655830">
    <property type="component" value="Unassembled WGS sequence"/>
</dbReference>
<comment type="caution">
    <text evidence="7">The sequence shown here is derived from an EMBL/GenBank/DDBJ whole genome shotgun (WGS) entry which is preliminary data.</text>
</comment>
<proteinExistence type="predicted"/>
<feature type="transmembrane region" description="Helical" evidence="6">
    <location>
        <begin position="6"/>
        <end position="27"/>
    </location>
</feature>
<keyword evidence="2" id="KW-1003">Cell membrane</keyword>
<evidence type="ECO:0000256" key="2">
    <source>
        <dbReference type="ARBA" id="ARBA00022475"/>
    </source>
</evidence>
<gene>
    <name evidence="7" type="ORF">H8718_12050</name>
</gene>
<keyword evidence="5 6" id="KW-0472">Membrane</keyword>
<dbReference type="GO" id="GO:0005886">
    <property type="term" value="C:plasma membrane"/>
    <property type="evidence" value="ECO:0007669"/>
    <property type="project" value="UniProtKB-SubCell"/>
</dbReference>
<evidence type="ECO:0000313" key="8">
    <source>
        <dbReference type="Proteomes" id="UP000655830"/>
    </source>
</evidence>
<dbReference type="Pfam" id="PF04277">
    <property type="entry name" value="OAD_gamma"/>
    <property type="match status" value="1"/>
</dbReference>
<dbReference type="InterPro" id="IPR005899">
    <property type="entry name" value="Na_pump_deCOase"/>
</dbReference>
<dbReference type="GO" id="GO:0036376">
    <property type="term" value="P:sodium ion export across plasma membrane"/>
    <property type="evidence" value="ECO:0007669"/>
    <property type="project" value="InterPro"/>
</dbReference>
<accession>A0A926EH99</accession>
<keyword evidence="8" id="KW-1185">Reference proteome</keyword>
<evidence type="ECO:0000256" key="4">
    <source>
        <dbReference type="ARBA" id="ARBA00022989"/>
    </source>
</evidence>
<dbReference type="RefSeq" id="WP_177668625.1">
    <property type="nucleotide sequence ID" value="NZ_JACRSY010000018.1"/>
</dbReference>
<sequence>MEPSNVFVCLMGLGTVFVGLTCIIILCQVMSFLCMRSEAHKPVISSETPAPKSTSPIPNRGEFVAAVSSAIAEDLGEDVSAIRIISITKL</sequence>
<evidence type="ECO:0000256" key="1">
    <source>
        <dbReference type="ARBA" id="ARBA00004236"/>
    </source>
</evidence>
<protein>
    <submittedName>
        <fullName evidence="7">OadG family protein</fullName>
    </submittedName>
</protein>
<evidence type="ECO:0000256" key="6">
    <source>
        <dbReference type="SAM" id="Phobius"/>
    </source>
</evidence>
<dbReference type="EMBL" id="JACRSY010000018">
    <property type="protein sequence ID" value="MBC8580258.1"/>
    <property type="molecule type" value="Genomic_DNA"/>
</dbReference>
<evidence type="ECO:0000256" key="5">
    <source>
        <dbReference type="ARBA" id="ARBA00023136"/>
    </source>
</evidence>
<organism evidence="7 8">
    <name type="scientific">Zhenhengia yiwuensis</name>
    <dbReference type="NCBI Taxonomy" id="2763666"/>
    <lineage>
        <taxon>Bacteria</taxon>
        <taxon>Bacillati</taxon>
        <taxon>Bacillota</taxon>
        <taxon>Clostridia</taxon>
        <taxon>Lachnospirales</taxon>
        <taxon>Lachnospiraceae</taxon>
        <taxon>Zhenhengia</taxon>
    </lineage>
</organism>
<dbReference type="GO" id="GO:0015081">
    <property type="term" value="F:sodium ion transmembrane transporter activity"/>
    <property type="evidence" value="ECO:0007669"/>
    <property type="project" value="InterPro"/>
</dbReference>
<reference evidence="7" key="1">
    <citation type="submission" date="2020-08" db="EMBL/GenBank/DDBJ databases">
        <title>Genome public.</title>
        <authorList>
            <person name="Liu C."/>
            <person name="Sun Q."/>
        </authorList>
    </citation>
    <scope>NUCLEOTIDE SEQUENCE</scope>
    <source>
        <strain evidence="7">NSJ-12</strain>
    </source>
</reference>